<dbReference type="Proteomes" id="UP000237061">
    <property type="component" value="Unassembled WGS sequence"/>
</dbReference>
<organism evidence="1 2">
    <name type="scientific">Arthrobacter glacialis</name>
    <dbReference type="NCBI Taxonomy" id="1664"/>
    <lineage>
        <taxon>Bacteria</taxon>
        <taxon>Bacillati</taxon>
        <taxon>Actinomycetota</taxon>
        <taxon>Actinomycetes</taxon>
        <taxon>Micrococcales</taxon>
        <taxon>Micrococcaceae</taxon>
        <taxon>Arthrobacter</taxon>
    </lineage>
</organism>
<dbReference type="AlphaFoldDB" id="A0A2S3ZUY7"/>
<reference evidence="1 2" key="1">
    <citation type="submission" date="2018-01" db="EMBL/GenBank/DDBJ databases">
        <title>Arthrobacter sp. nov., from glaciers in China.</title>
        <authorList>
            <person name="Liu Q."/>
            <person name="Xin Y.-H."/>
        </authorList>
    </citation>
    <scope>NUCLEOTIDE SEQUENCE [LARGE SCALE GENOMIC DNA]</scope>
    <source>
        <strain evidence="1 2">HLT2-12-2</strain>
    </source>
</reference>
<dbReference type="EMBL" id="PPXC01000009">
    <property type="protein sequence ID" value="POH73071.1"/>
    <property type="molecule type" value="Genomic_DNA"/>
</dbReference>
<evidence type="ECO:0000313" key="1">
    <source>
        <dbReference type="EMBL" id="POH73071.1"/>
    </source>
</evidence>
<dbReference type="RefSeq" id="WP_103466163.1">
    <property type="nucleotide sequence ID" value="NZ_PPXC01000009.1"/>
</dbReference>
<keyword evidence="2" id="KW-1185">Reference proteome</keyword>
<sequence>MSESSSAANGTILIADFVNVDAAGKVNIIGGGIQFLGFDPESGLSAPFAVFVNVTVNIPQFEDTSASVEVLLVDTDGQPVTITGPDGTNTMRFSQDVDFRPANAAHLQEPPMGFPGNSNIVLNFPSGLPLHVGATYEWIVLMDQTRLASTTFFVPGPAEE</sequence>
<proteinExistence type="predicted"/>
<name>A0A2S3ZUY7_ARTGL</name>
<gene>
    <name evidence="1" type="ORF">CVS27_13000</name>
</gene>
<evidence type="ECO:0000313" key="2">
    <source>
        <dbReference type="Proteomes" id="UP000237061"/>
    </source>
</evidence>
<comment type="caution">
    <text evidence="1">The sequence shown here is derived from an EMBL/GenBank/DDBJ whole genome shotgun (WGS) entry which is preliminary data.</text>
</comment>
<accession>A0A2S3ZUY7</accession>
<protein>
    <submittedName>
        <fullName evidence="1">Uncharacterized protein</fullName>
    </submittedName>
</protein>